<dbReference type="SUPFAM" id="SSF81296">
    <property type="entry name" value="E set domains"/>
    <property type="match status" value="1"/>
</dbReference>
<dbReference type="Pfam" id="PF00734">
    <property type="entry name" value="CBM_1"/>
    <property type="match status" value="1"/>
</dbReference>
<evidence type="ECO:0000313" key="12">
    <source>
        <dbReference type="Proteomes" id="UP000799437"/>
    </source>
</evidence>
<dbReference type="GeneID" id="54490110"/>
<evidence type="ECO:0000313" key="11">
    <source>
        <dbReference type="EMBL" id="KAF2757338.1"/>
    </source>
</evidence>
<dbReference type="PANTHER" id="PTHR31297">
    <property type="entry name" value="GLUCAN ENDO-1,6-BETA-GLUCOSIDASE B"/>
    <property type="match status" value="1"/>
</dbReference>
<dbReference type="Pfam" id="PF00150">
    <property type="entry name" value="Cellulase"/>
    <property type="match status" value="1"/>
</dbReference>
<organism evidence="11 12">
    <name type="scientific">Pseudovirgaria hyperparasitica</name>
    <dbReference type="NCBI Taxonomy" id="470096"/>
    <lineage>
        <taxon>Eukaryota</taxon>
        <taxon>Fungi</taxon>
        <taxon>Dikarya</taxon>
        <taxon>Ascomycota</taxon>
        <taxon>Pezizomycotina</taxon>
        <taxon>Dothideomycetes</taxon>
        <taxon>Dothideomycetes incertae sedis</taxon>
        <taxon>Acrospermales</taxon>
        <taxon>Acrospermaceae</taxon>
        <taxon>Pseudovirgaria</taxon>
    </lineage>
</organism>
<evidence type="ECO:0000256" key="8">
    <source>
        <dbReference type="ARBA" id="ARBA00023326"/>
    </source>
</evidence>
<dbReference type="GO" id="GO:0071555">
    <property type="term" value="P:cell wall organization"/>
    <property type="evidence" value="ECO:0007669"/>
    <property type="project" value="UniProtKB-KW"/>
</dbReference>
<dbReference type="GO" id="GO:0005576">
    <property type="term" value="C:extracellular region"/>
    <property type="evidence" value="ECO:0007669"/>
    <property type="project" value="InterPro"/>
</dbReference>
<evidence type="ECO:0000256" key="5">
    <source>
        <dbReference type="ARBA" id="ARBA00023277"/>
    </source>
</evidence>
<dbReference type="Gene3D" id="3.20.20.80">
    <property type="entry name" value="Glycosidases"/>
    <property type="match status" value="1"/>
</dbReference>
<dbReference type="Pfam" id="PF03442">
    <property type="entry name" value="CBM_X2"/>
    <property type="match status" value="1"/>
</dbReference>
<dbReference type="GO" id="GO:0008422">
    <property type="term" value="F:beta-glucosidase activity"/>
    <property type="evidence" value="ECO:0007669"/>
    <property type="project" value="TreeGrafter"/>
</dbReference>
<dbReference type="GO" id="GO:0030248">
    <property type="term" value="F:cellulose binding"/>
    <property type="evidence" value="ECO:0007669"/>
    <property type="project" value="InterPro"/>
</dbReference>
<dbReference type="GO" id="GO:0005978">
    <property type="term" value="P:glycogen biosynthetic process"/>
    <property type="evidence" value="ECO:0007669"/>
    <property type="project" value="UniProtKB-UniPathway"/>
</dbReference>
<dbReference type="InterPro" id="IPR017853">
    <property type="entry name" value="GH"/>
</dbReference>
<keyword evidence="12" id="KW-1185">Reference proteome</keyword>
<name>A0A6A6W323_9PEZI</name>
<dbReference type="UniPathway" id="UPA00164"/>
<protein>
    <submittedName>
        <fullName evidence="11">Glycoside hydrolase</fullName>
    </submittedName>
</protein>
<dbReference type="PANTHER" id="PTHR31297:SF41">
    <property type="entry name" value="ENDOGLUCANASE, PUTATIVE (AFU_ORTHOLOGUE AFUA_5G01830)-RELATED"/>
    <property type="match status" value="1"/>
</dbReference>
<feature type="chain" id="PRO_5025499976" evidence="9">
    <location>
        <begin position="24"/>
        <end position="653"/>
    </location>
</feature>
<keyword evidence="2 9" id="KW-0732">Signal</keyword>
<dbReference type="InterPro" id="IPR014756">
    <property type="entry name" value="Ig_E-set"/>
</dbReference>
<keyword evidence="3 11" id="KW-0378">Hydrolase</keyword>
<feature type="signal peptide" evidence="9">
    <location>
        <begin position="1"/>
        <end position="23"/>
    </location>
</feature>
<evidence type="ECO:0000256" key="4">
    <source>
        <dbReference type="ARBA" id="ARBA00023001"/>
    </source>
</evidence>
<dbReference type="InterPro" id="IPR005102">
    <property type="entry name" value="Carbo-bd_X2"/>
</dbReference>
<dbReference type="Gene3D" id="2.60.40.10">
    <property type="entry name" value="Immunoglobulins"/>
    <property type="match status" value="1"/>
</dbReference>
<keyword evidence="6" id="KW-0326">Glycosidase</keyword>
<dbReference type="InterPro" id="IPR035971">
    <property type="entry name" value="CBD_sf"/>
</dbReference>
<dbReference type="Proteomes" id="UP000799437">
    <property type="component" value="Unassembled WGS sequence"/>
</dbReference>
<dbReference type="GO" id="GO:0009986">
    <property type="term" value="C:cell surface"/>
    <property type="evidence" value="ECO:0007669"/>
    <property type="project" value="TreeGrafter"/>
</dbReference>
<dbReference type="InterPro" id="IPR000254">
    <property type="entry name" value="CBD"/>
</dbReference>
<proteinExistence type="inferred from homology"/>
<keyword evidence="8" id="KW-0624">Polysaccharide degradation</keyword>
<dbReference type="EMBL" id="ML996573">
    <property type="protein sequence ID" value="KAF2757338.1"/>
    <property type="molecule type" value="Genomic_DNA"/>
</dbReference>
<accession>A0A6A6W323</accession>
<dbReference type="SUPFAM" id="SSF51445">
    <property type="entry name" value="(Trans)glycosidases"/>
    <property type="match status" value="1"/>
</dbReference>
<dbReference type="GO" id="GO:0030245">
    <property type="term" value="P:cellulose catabolic process"/>
    <property type="evidence" value="ECO:0007669"/>
    <property type="project" value="UniProtKB-KW"/>
</dbReference>
<dbReference type="AlphaFoldDB" id="A0A6A6W323"/>
<dbReference type="PROSITE" id="PS51164">
    <property type="entry name" value="CBM1_2"/>
    <property type="match status" value="1"/>
</dbReference>
<dbReference type="OrthoDB" id="412536at2759"/>
<dbReference type="FunFam" id="3.20.20.80:FF:000152">
    <property type="entry name" value="Extracellular endoglucanase"/>
    <property type="match status" value="1"/>
</dbReference>
<evidence type="ECO:0000256" key="3">
    <source>
        <dbReference type="ARBA" id="ARBA00022801"/>
    </source>
</evidence>
<comment type="similarity">
    <text evidence="1">Belongs to the glycosyl hydrolase 5 (cellulase A) family.</text>
</comment>
<dbReference type="InterPro" id="IPR050386">
    <property type="entry name" value="Glycosyl_hydrolase_5"/>
</dbReference>
<keyword evidence="5" id="KW-0119">Carbohydrate metabolism</keyword>
<keyword evidence="7" id="KW-0961">Cell wall biogenesis/degradation</keyword>
<dbReference type="PROSITE" id="PS00562">
    <property type="entry name" value="CBM1_1"/>
    <property type="match status" value="1"/>
</dbReference>
<evidence type="ECO:0000256" key="1">
    <source>
        <dbReference type="ARBA" id="ARBA00005641"/>
    </source>
</evidence>
<reference evidence="11" key="1">
    <citation type="journal article" date="2020" name="Stud. Mycol.">
        <title>101 Dothideomycetes genomes: a test case for predicting lifestyles and emergence of pathogens.</title>
        <authorList>
            <person name="Haridas S."/>
            <person name="Albert R."/>
            <person name="Binder M."/>
            <person name="Bloem J."/>
            <person name="Labutti K."/>
            <person name="Salamov A."/>
            <person name="Andreopoulos B."/>
            <person name="Baker S."/>
            <person name="Barry K."/>
            <person name="Bills G."/>
            <person name="Bluhm B."/>
            <person name="Cannon C."/>
            <person name="Castanera R."/>
            <person name="Culley D."/>
            <person name="Daum C."/>
            <person name="Ezra D."/>
            <person name="Gonzalez J."/>
            <person name="Henrissat B."/>
            <person name="Kuo A."/>
            <person name="Liang C."/>
            <person name="Lipzen A."/>
            <person name="Lutzoni F."/>
            <person name="Magnuson J."/>
            <person name="Mondo S."/>
            <person name="Nolan M."/>
            <person name="Ohm R."/>
            <person name="Pangilinan J."/>
            <person name="Park H.-J."/>
            <person name="Ramirez L."/>
            <person name="Alfaro M."/>
            <person name="Sun H."/>
            <person name="Tritt A."/>
            <person name="Yoshinaga Y."/>
            <person name="Zwiers L.-H."/>
            <person name="Turgeon B."/>
            <person name="Goodwin S."/>
            <person name="Spatafora J."/>
            <person name="Crous P."/>
            <person name="Grigoriev I."/>
        </authorList>
    </citation>
    <scope>NUCLEOTIDE SEQUENCE</scope>
    <source>
        <strain evidence="11">CBS 121739</strain>
    </source>
</reference>
<keyword evidence="4" id="KW-0136">Cellulose degradation</keyword>
<evidence type="ECO:0000256" key="6">
    <source>
        <dbReference type="ARBA" id="ARBA00023295"/>
    </source>
</evidence>
<dbReference type="InterPro" id="IPR001547">
    <property type="entry name" value="Glyco_hydro_5"/>
</dbReference>
<dbReference type="SMART" id="SM00236">
    <property type="entry name" value="fCBD"/>
    <property type="match status" value="1"/>
</dbReference>
<evidence type="ECO:0000259" key="10">
    <source>
        <dbReference type="PROSITE" id="PS51164"/>
    </source>
</evidence>
<gene>
    <name evidence="11" type="ORF">EJ05DRAFT_531982</name>
</gene>
<evidence type="ECO:0000256" key="7">
    <source>
        <dbReference type="ARBA" id="ARBA00023316"/>
    </source>
</evidence>
<evidence type="ECO:0000256" key="9">
    <source>
        <dbReference type="SAM" id="SignalP"/>
    </source>
</evidence>
<sequence>MITLNLPILLSAISGCLLQLVQGQAAGYAQCGGPEYTGPTTCVAGYSCKVQNPFYSQCVPSSEIVSSVKSSATLVTSARSSSVSSKPVSAAPTTSPSGTSGVKCTGTFSPISASSFVAALNPGWNLGNTLDAIPDETSWGNPAVVAATFDDIKAQGFKSVRLPVTWAYHFAGAVNTGTSPDWTIQPTWLQRVSDVIDMITARGLYVIVNVHHDSWIWADVTQENANYTMIEEKFYRIWYQAAQKLACKSSLVAFEPINEPPVNTAADGARINTFNELFLRAINAVGGFNAQRVVTLVGGAEDSVKTSQWFVRPNASYTNPWAIQYHYYSPYDYVFSAWGKTTWGSAADKAALETDIALIRSNFTDVPLLIGEWAISPVQTEPAARWRYWDFLIRTAAKYNTATIYWDNGNDNYNRNTRVWRDKTAADILISAAKGASNSLPDGTTDASASEQSSSAYVWLRKGEAAAAQSVPFLLNGNTFKSVSDGAAVLKLGSDYTVSGSNITFSAAYLAPFATDTAGIKANLTITFSAGAPLALQIVSWAPPTLSSSSSKAIAGSDLVIHVTYNGIHKPATVRALKADGTYLVDDWTVYLPVLQQARTTFGSQWRWDWNQESVTITSSAVDAVIAGGQSVQFMIEAWPRVSGNNVNYTLTV</sequence>
<evidence type="ECO:0000256" key="2">
    <source>
        <dbReference type="ARBA" id="ARBA00022729"/>
    </source>
</evidence>
<dbReference type="RefSeq" id="XP_033599789.1">
    <property type="nucleotide sequence ID" value="XM_033749056.1"/>
</dbReference>
<dbReference type="SUPFAM" id="SSF57180">
    <property type="entry name" value="Cellulose-binding domain"/>
    <property type="match status" value="1"/>
</dbReference>
<feature type="domain" description="CBM1" evidence="10">
    <location>
        <begin position="23"/>
        <end position="59"/>
    </location>
</feature>
<dbReference type="InterPro" id="IPR013783">
    <property type="entry name" value="Ig-like_fold"/>
</dbReference>